<dbReference type="InterPro" id="IPR001789">
    <property type="entry name" value="Sig_transdc_resp-reg_receiver"/>
</dbReference>
<dbReference type="EMBL" id="PEZX01000042">
    <property type="protein sequence ID" value="PIS06683.1"/>
    <property type="molecule type" value="Genomic_DNA"/>
</dbReference>
<protein>
    <recommendedName>
        <fullName evidence="5">Response regulatory domain-containing protein</fullName>
    </recommendedName>
</protein>
<dbReference type="SMART" id="SM00448">
    <property type="entry name" value="REC"/>
    <property type="match status" value="1"/>
</dbReference>
<evidence type="ECO:0000313" key="7">
    <source>
        <dbReference type="Proteomes" id="UP000231162"/>
    </source>
</evidence>
<keyword evidence="1 3" id="KW-0597">Phosphoprotein</keyword>
<dbReference type="InterPro" id="IPR050595">
    <property type="entry name" value="Bact_response_regulator"/>
</dbReference>
<dbReference type="PROSITE" id="PS50110">
    <property type="entry name" value="RESPONSE_REGULATORY"/>
    <property type="match status" value="1"/>
</dbReference>
<dbReference type="Proteomes" id="UP000231162">
    <property type="component" value="Unassembled WGS sequence"/>
</dbReference>
<name>A0A2M6R823_9BACT</name>
<accession>A0A2M6R823</accession>
<gene>
    <name evidence="6" type="ORF">COT79_03410</name>
</gene>
<evidence type="ECO:0000259" key="5">
    <source>
        <dbReference type="PROSITE" id="PS50110"/>
    </source>
</evidence>
<dbReference type="PANTHER" id="PTHR44591:SF14">
    <property type="entry name" value="PROTEIN PILG"/>
    <property type="match status" value="1"/>
</dbReference>
<dbReference type="InterPro" id="IPR011006">
    <property type="entry name" value="CheY-like_superfamily"/>
</dbReference>
<feature type="domain" description="Response regulatory" evidence="5">
    <location>
        <begin position="6"/>
        <end position="114"/>
    </location>
</feature>
<dbReference type="Pfam" id="PF00072">
    <property type="entry name" value="Response_reg"/>
    <property type="match status" value="1"/>
</dbReference>
<evidence type="ECO:0000256" key="1">
    <source>
        <dbReference type="ARBA" id="ARBA00022553"/>
    </source>
</evidence>
<dbReference type="AlphaFoldDB" id="A0A2M6R823"/>
<sequence>MIMQKKILIVDDEEMIRQLFCTILAPLGTCIVAANPTEALGFFASQHFDVVVTDRSMPNPEMGEKLVLDILAMNPIPIIMVTGDDITSPPDGVSLLLHKPVGVDKLIGAVKEALTVILVANLHATDAPKDASEEVVSPLNYGGGHVDATMLAEGQPHHTVQIPTKGKVNLFGYHATLDHSTLAVDPHAREIARNALCHVAPVESTPAKTIQQEMEEDEDRRRSAPLHWQR</sequence>
<comment type="caution">
    <text evidence="6">The sequence shown here is derived from an EMBL/GenBank/DDBJ whole genome shotgun (WGS) entry which is preliminary data.</text>
</comment>
<organism evidence="6 7">
    <name type="scientific">Candidatus Berkelbacteria bacterium CG10_big_fil_rev_8_21_14_0_10_43_14</name>
    <dbReference type="NCBI Taxonomy" id="1974515"/>
    <lineage>
        <taxon>Bacteria</taxon>
        <taxon>Candidatus Berkelbacteria</taxon>
    </lineage>
</organism>
<dbReference type="GO" id="GO:0000160">
    <property type="term" value="P:phosphorelay signal transduction system"/>
    <property type="evidence" value="ECO:0007669"/>
    <property type="project" value="UniProtKB-KW"/>
</dbReference>
<proteinExistence type="predicted"/>
<keyword evidence="2" id="KW-0902">Two-component regulatory system</keyword>
<reference evidence="7" key="1">
    <citation type="submission" date="2017-09" db="EMBL/GenBank/DDBJ databases">
        <title>Depth-based differentiation of microbial function through sediment-hosted aquifers and enrichment of novel symbionts in the deep terrestrial subsurface.</title>
        <authorList>
            <person name="Probst A.J."/>
            <person name="Ladd B."/>
            <person name="Jarett J.K."/>
            <person name="Geller-Mcgrath D.E."/>
            <person name="Sieber C.M.K."/>
            <person name="Emerson J.B."/>
            <person name="Anantharaman K."/>
            <person name="Thomas B.C."/>
            <person name="Malmstrom R."/>
            <person name="Stieglmeier M."/>
            <person name="Klingl A."/>
            <person name="Woyke T."/>
            <person name="Ryan C.M."/>
            <person name="Banfield J.F."/>
        </authorList>
    </citation>
    <scope>NUCLEOTIDE SEQUENCE [LARGE SCALE GENOMIC DNA]</scope>
</reference>
<evidence type="ECO:0000256" key="3">
    <source>
        <dbReference type="PROSITE-ProRule" id="PRU00169"/>
    </source>
</evidence>
<feature type="region of interest" description="Disordered" evidence="4">
    <location>
        <begin position="206"/>
        <end position="230"/>
    </location>
</feature>
<feature type="modified residue" description="4-aspartylphosphate" evidence="3">
    <location>
        <position position="54"/>
    </location>
</feature>
<dbReference type="PANTHER" id="PTHR44591">
    <property type="entry name" value="STRESS RESPONSE REGULATOR PROTEIN 1"/>
    <property type="match status" value="1"/>
</dbReference>
<dbReference type="CDD" id="cd00156">
    <property type="entry name" value="REC"/>
    <property type="match status" value="1"/>
</dbReference>
<dbReference type="SUPFAM" id="SSF52172">
    <property type="entry name" value="CheY-like"/>
    <property type="match status" value="1"/>
</dbReference>
<dbReference type="Gene3D" id="3.40.50.2300">
    <property type="match status" value="1"/>
</dbReference>
<evidence type="ECO:0000256" key="2">
    <source>
        <dbReference type="ARBA" id="ARBA00023012"/>
    </source>
</evidence>
<evidence type="ECO:0000313" key="6">
    <source>
        <dbReference type="EMBL" id="PIS06683.1"/>
    </source>
</evidence>
<evidence type="ECO:0000256" key="4">
    <source>
        <dbReference type="SAM" id="MobiDB-lite"/>
    </source>
</evidence>